<dbReference type="InterPro" id="IPR020915">
    <property type="entry name" value="UPF0311"/>
</dbReference>
<comment type="similarity">
    <text evidence="1">Belongs to the UPF0311 family.</text>
</comment>
<dbReference type="AlphaFoldDB" id="A0A7S9DCR3"/>
<dbReference type="HAMAP" id="MF_00775">
    <property type="entry name" value="UPF0311"/>
    <property type="match status" value="1"/>
</dbReference>
<evidence type="ECO:0000313" key="3">
    <source>
        <dbReference type="Proteomes" id="UP000594621"/>
    </source>
</evidence>
<evidence type="ECO:0000256" key="1">
    <source>
        <dbReference type="HAMAP-Rule" id="MF_00775"/>
    </source>
</evidence>
<evidence type="ECO:0000313" key="2">
    <source>
        <dbReference type="EMBL" id="QPF95357.1"/>
    </source>
</evidence>
<accession>A0A7S9DCR3</accession>
<dbReference type="Proteomes" id="UP000594621">
    <property type="component" value="Chromosome"/>
</dbReference>
<name>A0A7S9DCR3_9BRAD</name>
<dbReference type="PANTHER" id="PTHR37315">
    <property type="entry name" value="UPF0311 PROTEIN BLR7842"/>
    <property type="match status" value="1"/>
</dbReference>
<dbReference type="EMBL" id="CP061379">
    <property type="protein sequence ID" value="QPF95357.1"/>
    <property type="molecule type" value="Genomic_DNA"/>
</dbReference>
<dbReference type="Gene3D" id="2.40.160.20">
    <property type="match status" value="1"/>
</dbReference>
<keyword evidence="3" id="KW-1185">Reference proteome</keyword>
<proteinExistence type="inferred from homology"/>
<dbReference type="Pfam" id="PF11578">
    <property type="entry name" value="DUF3237"/>
    <property type="match status" value="1"/>
</dbReference>
<sequence length="151" mass="16576">MRKLIEEFAFALTLEVPTPVDLGNIPAGGRKVSTIVGGKFEGPTLSGRVIGGSDWLLMRPDGVLQMDARLTLETKEGHAFGMSYTGYRHGPRDVLDRLGRGEAVDPDTYYFRATPVFETSSPALDWINRTIFAATGTRSAEGPTYYIYAIK</sequence>
<organism evidence="2 3">
    <name type="scientific">Bradyrhizobium commune</name>
    <dbReference type="NCBI Taxonomy" id="83627"/>
    <lineage>
        <taxon>Bacteria</taxon>
        <taxon>Pseudomonadati</taxon>
        <taxon>Pseudomonadota</taxon>
        <taxon>Alphaproteobacteria</taxon>
        <taxon>Hyphomicrobiales</taxon>
        <taxon>Nitrobacteraceae</taxon>
        <taxon>Bradyrhizobium</taxon>
    </lineage>
</organism>
<reference evidence="2 3" key="1">
    <citation type="submission" date="2020-09" db="EMBL/GenBank/DDBJ databases">
        <title>Complete genomes of bradyrhizobia occurring on native shrubby legumes in Australia.</title>
        <authorList>
            <person name="Lafay B."/>
        </authorList>
    </citation>
    <scope>NUCLEOTIDE SEQUENCE [LARGE SCALE GENOMIC DNA]</scope>
    <source>
        <strain evidence="2 3">BDV5040</strain>
    </source>
</reference>
<gene>
    <name evidence="2" type="ORF">IC761_30165</name>
</gene>
<protein>
    <recommendedName>
        <fullName evidence="1">UPF0311 protein IC761_30165</fullName>
    </recommendedName>
</protein>
<dbReference type="KEGG" id="bcou:IC761_30165"/>
<dbReference type="PANTHER" id="PTHR37315:SF1">
    <property type="entry name" value="UPF0311 PROTEIN BLR7842"/>
    <property type="match status" value="1"/>
</dbReference>